<proteinExistence type="predicted"/>
<feature type="region of interest" description="Disordered" evidence="1">
    <location>
        <begin position="84"/>
        <end position="136"/>
    </location>
</feature>
<comment type="caution">
    <text evidence="2">The sequence shown here is derived from an EMBL/GenBank/DDBJ whole genome shotgun (WGS) entry which is preliminary data.</text>
</comment>
<reference evidence="2 3" key="1">
    <citation type="journal article" date="2019" name="Int. J. Syst. Evol. Microbiol.">
        <title>The Global Catalogue of Microorganisms (GCM) 10K type strain sequencing project: providing services to taxonomists for standard genome sequencing and annotation.</title>
        <authorList>
            <consortium name="The Broad Institute Genomics Platform"/>
            <consortium name="The Broad Institute Genome Sequencing Center for Infectious Disease"/>
            <person name="Wu L."/>
            <person name="Ma J."/>
        </authorList>
    </citation>
    <scope>NUCLEOTIDE SEQUENCE [LARGE SCALE GENOMIC DNA]</scope>
    <source>
        <strain evidence="2 3">JCM 6921</strain>
    </source>
</reference>
<keyword evidence="3" id="KW-1185">Reference proteome</keyword>
<gene>
    <name evidence="2" type="ORF">GCM10010420_55140</name>
</gene>
<accession>A0ABN3J0P0</accession>
<protein>
    <submittedName>
        <fullName evidence="2">Uncharacterized protein</fullName>
    </submittedName>
</protein>
<dbReference type="EMBL" id="BAAATJ010000041">
    <property type="protein sequence ID" value="GAA2417752.1"/>
    <property type="molecule type" value="Genomic_DNA"/>
</dbReference>
<evidence type="ECO:0000256" key="1">
    <source>
        <dbReference type="SAM" id="MobiDB-lite"/>
    </source>
</evidence>
<evidence type="ECO:0000313" key="2">
    <source>
        <dbReference type="EMBL" id="GAA2417752.1"/>
    </source>
</evidence>
<name>A0ABN3J0P0_9ACTN</name>
<evidence type="ECO:0000313" key="3">
    <source>
        <dbReference type="Proteomes" id="UP001500058"/>
    </source>
</evidence>
<sequence length="136" mass="14059">MLIVDGTLELDVIGCDPVADPAVPRRFGFRSRFQTGSHAGASSSAAVIFLEAARPLQLAAQHLGRLAYSRPPLGVGTVRSRAADGRIRGRAGRCAGRDSRDGTGGGRLAHSRHEPSRSAEAALAGHPASSAGRPQA</sequence>
<dbReference type="Proteomes" id="UP001500058">
    <property type="component" value="Unassembled WGS sequence"/>
</dbReference>
<organism evidence="2 3">
    <name type="scientific">Streptomyces glaucosporus</name>
    <dbReference type="NCBI Taxonomy" id="284044"/>
    <lineage>
        <taxon>Bacteria</taxon>
        <taxon>Bacillati</taxon>
        <taxon>Actinomycetota</taxon>
        <taxon>Actinomycetes</taxon>
        <taxon>Kitasatosporales</taxon>
        <taxon>Streptomycetaceae</taxon>
        <taxon>Streptomyces</taxon>
    </lineage>
</organism>